<dbReference type="PANTHER" id="PTHR46825">
    <property type="entry name" value="D-ALANYL-D-ALANINE-CARBOXYPEPTIDASE/ENDOPEPTIDASE AMPH"/>
    <property type="match status" value="1"/>
</dbReference>
<keyword evidence="6" id="KW-1133">Transmembrane helix</keyword>
<keyword evidence="9" id="KW-1185">Reference proteome</keyword>
<feature type="domain" description="Beta-lactamase-related" evidence="7">
    <location>
        <begin position="44"/>
        <end position="353"/>
    </location>
</feature>
<dbReference type="Gene3D" id="3.40.710.10">
    <property type="entry name" value="DD-peptidase/beta-lactamase superfamily"/>
    <property type="match status" value="1"/>
</dbReference>
<keyword evidence="6" id="KW-0812">Transmembrane</keyword>
<evidence type="ECO:0000256" key="3">
    <source>
        <dbReference type="ARBA" id="ARBA00022801"/>
    </source>
</evidence>
<protein>
    <recommendedName>
        <fullName evidence="5">Beta-lactamase</fullName>
        <ecNumber evidence="5">3.5.2.6</ecNumber>
    </recommendedName>
</protein>
<comment type="catalytic activity">
    <reaction evidence="1 5">
        <text>a beta-lactam + H2O = a substituted beta-amino acid</text>
        <dbReference type="Rhea" id="RHEA:20401"/>
        <dbReference type="ChEBI" id="CHEBI:15377"/>
        <dbReference type="ChEBI" id="CHEBI:35627"/>
        <dbReference type="ChEBI" id="CHEBI:140347"/>
        <dbReference type="EC" id="3.5.2.6"/>
    </reaction>
</comment>
<feature type="transmembrane region" description="Helical" evidence="6">
    <location>
        <begin position="436"/>
        <end position="456"/>
    </location>
</feature>
<gene>
    <name evidence="8" type="ORF">Vqi01_49120</name>
</gene>
<dbReference type="PROSITE" id="PS00336">
    <property type="entry name" value="BETA_LACTAMASE_C"/>
    <property type="match status" value="1"/>
</dbReference>
<feature type="transmembrane region" description="Helical" evidence="6">
    <location>
        <begin position="408"/>
        <end position="424"/>
    </location>
</feature>
<dbReference type="InterPro" id="IPR001466">
    <property type="entry name" value="Beta-lactam-related"/>
</dbReference>
<dbReference type="RefSeq" id="WP_204037208.1">
    <property type="nucleotide sequence ID" value="NZ_BOPC01000083.1"/>
</dbReference>
<evidence type="ECO:0000259" key="7">
    <source>
        <dbReference type="Pfam" id="PF00144"/>
    </source>
</evidence>
<proteinExistence type="inferred from homology"/>
<sequence length="490" mass="50436">MRKQTLIALVTGIVAGVAGLGVMPRAPRLTAQATGDAELAAAVRAAVDDPVGHRGLAVALIDGGRIRTAGLGDRDRAGHPVESDTPFEIGSVSKVLTGMLLAQRVGAGAVHPDDTLGTTWPEVTGPAHQVTLAELASHRSGLPRVTIGSVRDWARLLWTNLAAGNPYAGQDVDRIRAATDEHGPGDGRGRVGYSNFGMALLGQALAADAGTDYPELLDREVLAPLGMTATVLATDPSALPAGRAQGARTSGRSPDPWVGAGYAPAGIGYWSTAEDLARLVAATAAGTAPGADARDPRFVDDERTRVGYGWFTTRYGDREITWHNGATGGFHTYVGFERATGKGVVVLGNTDRGVEPIGLRLLGVPQESAGSASSTLPPWAGAGLALLFTSIGGLSLLGAAFRPALDRLTGLSAAAWALAYPLLGHQLGDWSVVPGWLWPAGLGLSAAGLALVAYRWRRLPLNGAAVPWRRSVAVGASLTGALAVTAALLT</sequence>
<dbReference type="Pfam" id="PF00144">
    <property type="entry name" value="Beta-lactamase"/>
    <property type="match status" value="1"/>
</dbReference>
<feature type="transmembrane region" description="Helical" evidence="6">
    <location>
        <begin position="379"/>
        <end position="401"/>
    </location>
</feature>
<keyword evidence="4 5" id="KW-0046">Antibiotic resistance</keyword>
<evidence type="ECO:0000256" key="2">
    <source>
        <dbReference type="ARBA" id="ARBA00007840"/>
    </source>
</evidence>
<feature type="transmembrane region" description="Helical" evidence="6">
    <location>
        <begin position="468"/>
        <end position="489"/>
    </location>
</feature>
<organism evidence="8 9">
    <name type="scientific">Micromonospora qiuiae</name>
    <dbReference type="NCBI Taxonomy" id="502268"/>
    <lineage>
        <taxon>Bacteria</taxon>
        <taxon>Bacillati</taxon>
        <taxon>Actinomycetota</taxon>
        <taxon>Actinomycetes</taxon>
        <taxon>Micromonosporales</taxon>
        <taxon>Micromonosporaceae</taxon>
        <taxon>Micromonospora</taxon>
    </lineage>
</organism>
<comment type="similarity">
    <text evidence="2 5">Belongs to the class-C beta-lactamase family.</text>
</comment>
<dbReference type="Proteomes" id="UP000653076">
    <property type="component" value="Unassembled WGS sequence"/>
</dbReference>
<dbReference type="SUPFAM" id="SSF56601">
    <property type="entry name" value="beta-lactamase/transpeptidase-like"/>
    <property type="match status" value="1"/>
</dbReference>
<evidence type="ECO:0000313" key="8">
    <source>
        <dbReference type="EMBL" id="GIJ29750.1"/>
    </source>
</evidence>
<keyword evidence="6" id="KW-0472">Membrane</keyword>
<accession>A0ABQ4JH88</accession>
<comment type="caution">
    <text evidence="8">The sequence shown here is derived from an EMBL/GenBank/DDBJ whole genome shotgun (WGS) entry which is preliminary data.</text>
</comment>
<name>A0ABQ4JH88_9ACTN</name>
<reference evidence="8 9" key="1">
    <citation type="submission" date="2021-01" db="EMBL/GenBank/DDBJ databases">
        <title>Whole genome shotgun sequence of Verrucosispora qiuiae NBRC 106684.</title>
        <authorList>
            <person name="Komaki H."/>
            <person name="Tamura T."/>
        </authorList>
    </citation>
    <scope>NUCLEOTIDE SEQUENCE [LARGE SCALE GENOMIC DNA]</scope>
    <source>
        <strain evidence="8 9">NBRC 106684</strain>
    </source>
</reference>
<dbReference type="InterPro" id="IPR050491">
    <property type="entry name" value="AmpC-like"/>
</dbReference>
<evidence type="ECO:0000256" key="5">
    <source>
        <dbReference type="RuleBase" id="RU361140"/>
    </source>
</evidence>
<dbReference type="EMBL" id="BOPC01000083">
    <property type="protein sequence ID" value="GIJ29750.1"/>
    <property type="molecule type" value="Genomic_DNA"/>
</dbReference>
<dbReference type="InterPro" id="IPR001586">
    <property type="entry name" value="Beta-lactam_class-C_AS"/>
</dbReference>
<dbReference type="PANTHER" id="PTHR46825:SF8">
    <property type="entry name" value="BETA-LACTAMASE-RELATED"/>
    <property type="match status" value="1"/>
</dbReference>
<evidence type="ECO:0000256" key="6">
    <source>
        <dbReference type="SAM" id="Phobius"/>
    </source>
</evidence>
<evidence type="ECO:0000256" key="4">
    <source>
        <dbReference type="ARBA" id="ARBA00023251"/>
    </source>
</evidence>
<dbReference type="InterPro" id="IPR012338">
    <property type="entry name" value="Beta-lactam/transpept-like"/>
</dbReference>
<dbReference type="EC" id="3.5.2.6" evidence="5"/>
<evidence type="ECO:0000313" key="9">
    <source>
        <dbReference type="Proteomes" id="UP000653076"/>
    </source>
</evidence>
<keyword evidence="3 5" id="KW-0378">Hydrolase</keyword>
<evidence type="ECO:0000256" key="1">
    <source>
        <dbReference type="ARBA" id="ARBA00001526"/>
    </source>
</evidence>